<evidence type="ECO:0000256" key="1">
    <source>
        <dbReference type="SAM" id="MobiDB-lite"/>
    </source>
</evidence>
<evidence type="ECO:0000259" key="2">
    <source>
        <dbReference type="Pfam" id="PF19251"/>
    </source>
</evidence>
<reference evidence="3" key="1">
    <citation type="journal article" date="2020" name="Nature">
        <title>Giant virus diversity and host interactions through global metagenomics.</title>
        <authorList>
            <person name="Schulz F."/>
            <person name="Roux S."/>
            <person name="Paez-Espino D."/>
            <person name="Jungbluth S."/>
            <person name="Walsh D.A."/>
            <person name="Denef V.J."/>
            <person name="McMahon K.D."/>
            <person name="Konstantinidis K.T."/>
            <person name="Eloe-Fadrosh E.A."/>
            <person name="Kyrpides N.C."/>
            <person name="Woyke T."/>
        </authorList>
    </citation>
    <scope>NUCLEOTIDE SEQUENCE</scope>
    <source>
        <strain evidence="3">GVMAG-M-3300025890-48</strain>
    </source>
</reference>
<feature type="region of interest" description="Disordered" evidence="1">
    <location>
        <begin position="337"/>
        <end position="360"/>
    </location>
</feature>
<protein>
    <recommendedName>
        <fullName evidence="2">DUF5899 domain-containing protein</fullName>
    </recommendedName>
</protein>
<accession>A0A6C0JAV1</accession>
<proteinExistence type="predicted"/>
<organism evidence="3">
    <name type="scientific">viral metagenome</name>
    <dbReference type="NCBI Taxonomy" id="1070528"/>
    <lineage>
        <taxon>unclassified sequences</taxon>
        <taxon>metagenomes</taxon>
        <taxon>organismal metagenomes</taxon>
    </lineage>
</organism>
<dbReference type="InterPro" id="IPR045418">
    <property type="entry name" value="P2_DUF5899"/>
</dbReference>
<evidence type="ECO:0000313" key="3">
    <source>
        <dbReference type="EMBL" id="QHU02955.1"/>
    </source>
</evidence>
<dbReference type="EMBL" id="MN740367">
    <property type="protein sequence ID" value="QHU02955.1"/>
    <property type="molecule type" value="Genomic_DNA"/>
</dbReference>
<feature type="domain" description="DUF5899" evidence="2">
    <location>
        <begin position="183"/>
        <end position="299"/>
    </location>
</feature>
<name>A0A6C0JAV1_9ZZZZ</name>
<dbReference type="Pfam" id="PF19251">
    <property type="entry name" value="DUF5899"/>
    <property type="match status" value="1"/>
</dbReference>
<feature type="compositionally biased region" description="Polar residues" evidence="1">
    <location>
        <begin position="29"/>
        <end position="44"/>
    </location>
</feature>
<dbReference type="AlphaFoldDB" id="A0A6C0JAV1"/>
<feature type="region of interest" description="Disordered" evidence="1">
    <location>
        <begin position="23"/>
        <end position="44"/>
    </location>
</feature>
<feature type="region of interest" description="Disordered" evidence="1">
    <location>
        <begin position="505"/>
        <end position="526"/>
    </location>
</feature>
<sequence>MAELAIPLIGLGAMYIISNKDQDKKSKDGFSNMSARNNSLPNVNPSISPINYPISKDESHNNIKRYVNSNQVTDKYYRKEHVSKNVEINNPPNSVGGSTQVQMGLTGNPIVKSEFKHNNMVPFFGAKIKGSTGNHNQAESRLDHMQGSGSQHIRKKEQAPLFKPEKNISWANGMPNMNDFFLSRQNPSQRMANVKPWDEKKVAPGLGLGYTTGGSGSGYNAGVENRQQWLPKNVDQLRTKTNPKISYNLNGHQGPAAYHIKDYAHLKNHGKIEKNRPDTDYELGPKRWFTTTGVEKAQTVRGIEVMQPQSRSETTAEYFGTAGQDAKVTYVPGNYKKSHKHHLRGPGLAAPSGKAGPSSGDYGNGSYQNYCNNRVTTEPTDRVGGVEGLVKAVIAPLMDILRPTRKENIVGNVRQYGNARSHVSDGHIYNPADKTRTTIREQTTGLLDNNHLNVQGQKQSQDAYLVSKHQAVSQERDSTNYEYGGVAAPAVSSATKSYAAEYNQRNNPKKTHVSRPSPGKMDTFNSNQNIHITKKDSDRVMNRSYATSARINTIPSVETYGGVNMSKMHKHETNDRINPDILKAFKENPYTKSLNSW</sequence>